<feature type="transmembrane region" description="Helical" evidence="1">
    <location>
        <begin position="53"/>
        <end position="79"/>
    </location>
</feature>
<feature type="transmembrane region" description="Helical" evidence="1">
    <location>
        <begin position="12"/>
        <end position="33"/>
    </location>
</feature>
<keyword evidence="1" id="KW-0472">Membrane</keyword>
<keyword evidence="1" id="KW-1133">Transmembrane helix</keyword>
<sequence length="84" mass="9654">MDKTDEIGITIIYLITILALMIIGYITITIKYIESLIMPFIELGLGIPTSINIFYIIFVVFCILVFIVVIFGVVIRYLYNEKEV</sequence>
<protein>
    <submittedName>
        <fullName evidence="2">Uncharacterized protein</fullName>
    </submittedName>
</protein>
<dbReference type="EMBL" id="LAZR01020162">
    <property type="protein sequence ID" value="KKL89885.1"/>
    <property type="molecule type" value="Genomic_DNA"/>
</dbReference>
<organism evidence="2">
    <name type="scientific">marine sediment metagenome</name>
    <dbReference type="NCBI Taxonomy" id="412755"/>
    <lineage>
        <taxon>unclassified sequences</taxon>
        <taxon>metagenomes</taxon>
        <taxon>ecological metagenomes</taxon>
    </lineage>
</organism>
<evidence type="ECO:0000256" key="1">
    <source>
        <dbReference type="SAM" id="Phobius"/>
    </source>
</evidence>
<dbReference type="AlphaFoldDB" id="A0A0F9I7U1"/>
<proteinExistence type="predicted"/>
<keyword evidence="1" id="KW-0812">Transmembrane</keyword>
<name>A0A0F9I7U1_9ZZZZ</name>
<gene>
    <name evidence="2" type="ORF">LCGC14_1910190</name>
</gene>
<evidence type="ECO:0000313" key="2">
    <source>
        <dbReference type="EMBL" id="KKL89885.1"/>
    </source>
</evidence>
<accession>A0A0F9I7U1</accession>
<comment type="caution">
    <text evidence="2">The sequence shown here is derived from an EMBL/GenBank/DDBJ whole genome shotgun (WGS) entry which is preliminary data.</text>
</comment>
<reference evidence="2" key="1">
    <citation type="journal article" date="2015" name="Nature">
        <title>Complex archaea that bridge the gap between prokaryotes and eukaryotes.</title>
        <authorList>
            <person name="Spang A."/>
            <person name="Saw J.H."/>
            <person name="Jorgensen S.L."/>
            <person name="Zaremba-Niedzwiedzka K."/>
            <person name="Martijn J."/>
            <person name="Lind A.E."/>
            <person name="van Eijk R."/>
            <person name="Schleper C."/>
            <person name="Guy L."/>
            <person name="Ettema T.J."/>
        </authorList>
    </citation>
    <scope>NUCLEOTIDE SEQUENCE</scope>
</reference>